<protein>
    <submittedName>
        <fullName evidence="1">Uncharacterized protein</fullName>
    </submittedName>
</protein>
<gene>
    <name evidence="1" type="ORF">BN1080_02653</name>
</gene>
<dbReference type="AlphaFoldDB" id="A0A098EMX7"/>
<reference evidence="1 2" key="1">
    <citation type="submission" date="2014-09" db="EMBL/GenBank/DDBJ databases">
        <authorList>
            <person name="Urmite Genomes Urmite Genomes"/>
        </authorList>
    </citation>
    <scope>NUCLEOTIDE SEQUENCE [LARGE SCALE GENOMIC DNA]</scope>
    <source>
        <strain evidence="1 2">ES2</strain>
    </source>
</reference>
<proteinExistence type="predicted"/>
<dbReference type="STRING" id="1499687.BN1080_02653"/>
<accession>A0A098EMX7</accession>
<name>A0A098EMX7_9BACL</name>
<evidence type="ECO:0000313" key="1">
    <source>
        <dbReference type="EMBL" id="CEG23649.1"/>
    </source>
</evidence>
<dbReference type="Proteomes" id="UP000043699">
    <property type="component" value="Unassembled WGS sequence"/>
</dbReference>
<organism evidence="1 2">
    <name type="scientific">Planococcus massiliensis</name>
    <dbReference type="NCBI Taxonomy" id="1499687"/>
    <lineage>
        <taxon>Bacteria</taxon>
        <taxon>Bacillati</taxon>
        <taxon>Bacillota</taxon>
        <taxon>Bacilli</taxon>
        <taxon>Bacillales</taxon>
        <taxon>Caryophanaceae</taxon>
        <taxon>Planococcus</taxon>
    </lineage>
</organism>
<evidence type="ECO:0000313" key="2">
    <source>
        <dbReference type="Proteomes" id="UP000043699"/>
    </source>
</evidence>
<keyword evidence="2" id="KW-1185">Reference proteome</keyword>
<dbReference type="OrthoDB" id="2453941at2"/>
<sequence>MTCHQPISAETVRFQFMRVKDTHVEDNIKYITLFARLTLRNAYRAKSVWVEIDEVKWDQAPRKLKEMPDAMHFYTIDESIFKELYQISKDRYEELYFVTPFYKASETKRLG</sequence>
<dbReference type="RefSeq" id="WP_052652514.1">
    <property type="nucleotide sequence ID" value="NZ_CCXS01000001.1"/>
</dbReference>
<dbReference type="EMBL" id="CCXS01000001">
    <property type="protein sequence ID" value="CEG23649.1"/>
    <property type="molecule type" value="Genomic_DNA"/>
</dbReference>